<name>A0A3M7R7J3_BRAPC</name>
<feature type="compositionally biased region" description="Low complexity" evidence="1">
    <location>
        <begin position="1"/>
        <end position="11"/>
    </location>
</feature>
<feature type="region of interest" description="Disordered" evidence="1">
    <location>
        <begin position="1"/>
        <end position="20"/>
    </location>
</feature>
<feature type="non-terminal residue" evidence="2">
    <location>
        <position position="1"/>
    </location>
</feature>
<evidence type="ECO:0000313" key="2">
    <source>
        <dbReference type="EMBL" id="RNA19537.1"/>
    </source>
</evidence>
<protein>
    <submittedName>
        <fullName evidence="2">Uncharacterized protein</fullName>
    </submittedName>
</protein>
<accession>A0A3M7R7J3</accession>
<comment type="caution">
    <text evidence="2">The sequence shown here is derived from an EMBL/GenBank/DDBJ whole genome shotgun (WGS) entry which is preliminary data.</text>
</comment>
<gene>
    <name evidence="2" type="ORF">BpHYR1_032192</name>
</gene>
<evidence type="ECO:0000256" key="1">
    <source>
        <dbReference type="SAM" id="MobiDB-lite"/>
    </source>
</evidence>
<dbReference type="Proteomes" id="UP000276133">
    <property type="component" value="Unassembled WGS sequence"/>
</dbReference>
<dbReference type="EMBL" id="REGN01004026">
    <property type="protein sequence ID" value="RNA19537.1"/>
    <property type="molecule type" value="Genomic_DNA"/>
</dbReference>
<evidence type="ECO:0000313" key="3">
    <source>
        <dbReference type="Proteomes" id="UP000276133"/>
    </source>
</evidence>
<proteinExistence type="predicted"/>
<dbReference type="AlphaFoldDB" id="A0A3M7R7J3"/>
<organism evidence="2 3">
    <name type="scientific">Brachionus plicatilis</name>
    <name type="common">Marine rotifer</name>
    <name type="synonym">Brachionus muelleri</name>
    <dbReference type="NCBI Taxonomy" id="10195"/>
    <lineage>
        <taxon>Eukaryota</taxon>
        <taxon>Metazoa</taxon>
        <taxon>Spiralia</taxon>
        <taxon>Gnathifera</taxon>
        <taxon>Rotifera</taxon>
        <taxon>Eurotatoria</taxon>
        <taxon>Monogononta</taxon>
        <taxon>Pseudotrocha</taxon>
        <taxon>Ploima</taxon>
        <taxon>Brachionidae</taxon>
        <taxon>Brachionus</taxon>
    </lineage>
</organism>
<keyword evidence="3" id="KW-1185">Reference proteome</keyword>
<sequence>SYSTTDTTTTVESDKTESESDSYFSEGAWLLSKSEGEIWDLISGSEGLNNNSAKIIAINFEII</sequence>
<reference evidence="2 3" key="1">
    <citation type="journal article" date="2018" name="Sci. Rep.">
        <title>Genomic signatures of local adaptation to the degree of environmental predictability in rotifers.</title>
        <authorList>
            <person name="Franch-Gras L."/>
            <person name="Hahn C."/>
            <person name="Garcia-Roger E.M."/>
            <person name="Carmona M.J."/>
            <person name="Serra M."/>
            <person name="Gomez A."/>
        </authorList>
    </citation>
    <scope>NUCLEOTIDE SEQUENCE [LARGE SCALE GENOMIC DNA]</scope>
    <source>
        <strain evidence="2">HYR1</strain>
    </source>
</reference>